<feature type="compositionally biased region" description="Basic and acidic residues" evidence="1">
    <location>
        <begin position="704"/>
        <end position="714"/>
    </location>
</feature>
<feature type="compositionally biased region" description="Polar residues" evidence="1">
    <location>
        <begin position="777"/>
        <end position="803"/>
    </location>
</feature>
<feature type="compositionally biased region" description="Basic and acidic residues" evidence="1">
    <location>
        <begin position="540"/>
        <end position="561"/>
    </location>
</feature>
<feature type="compositionally biased region" description="Low complexity" evidence="1">
    <location>
        <begin position="567"/>
        <end position="582"/>
    </location>
</feature>
<feature type="compositionally biased region" description="Polar residues" evidence="1">
    <location>
        <begin position="195"/>
        <end position="231"/>
    </location>
</feature>
<dbReference type="InterPro" id="IPR000159">
    <property type="entry name" value="RA_dom"/>
</dbReference>
<feature type="compositionally biased region" description="Polar residues" evidence="1">
    <location>
        <begin position="930"/>
        <end position="951"/>
    </location>
</feature>
<evidence type="ECO:0000313" key="4">
    <source>
        <dbReference type="Proteomes" id="UP000762676"/>
    </source>
</evidence>
<dbReference type="AlphaFoldDB" id="A0AAV4HPX0"/>
<keyword evidence="4" id="KW-1185">Reference proteome</keyword>
<evidence type="ECO:0000256" key="1">
    <source>
        <dbReference type="SAM" id="MobiDB-lite"/>
    </source>
</evidence>
<dbReference type="GO" id="GO:0007165">
    <property type="term" value="P:signal transduction"/>
    <property type="evidence" value="ECO:0007669"/>
    <property type="project" value="InterPro"/>
</dbReference>
<feature type="compositionally biased region" description="Low complexity" evidence="1">
    <location>
        <begin position="362"/>
        <end position="377"/>
    </location>
</feature>
<dbReference type="SUPFAM" id="SSF54236">
    <property type="entry name" value="Ubiquitin-like"/>
    <property type="match status" value="1"/>
</dbReference>
<feature type="compositionally biased region" description="Low complexity" evidence="1">
    <location>
        <begin position="413"/>
        <end position="434"/>
    </location>
</feature>
<gene>
    <name evidence="3" type="ORF">ElyMa_002777200</name>
</gene>
<dbReference type="Proteomes" id="UP000762676">
    <property type="component" value="Unassembled WGS sequence"/>
</dbReference>
<feature type="region of interest" description="Disordered" evidence="1">
    <location>
        <begin position="918"/>
        <end position="958"/>
    </location>
</feature>
<feature type="compositionally biased region" description="Polar residues" evidence="1">
    <location>
        <begin position="249"/>
        <end position="263"/>
    </location>
</feature>
<reference evidence="3 4" key="1">
    <citation type="journal article" date="2021" name="Elife">
        <title>Chloroplast acquisition without the gene transfer in kleptoplastic sea slugs, Plakobranchus ocellatus.</title>
        <authorList>
            <person name="Maeda T."/>
            <person name="Takahashi S."/>
            <person name="Yoshida T."/>
            <person name="Shimamura S."/>
            <person name="Takaki Y."/>
            <person name="Nagai Y."/>
            <person name="Toyoda A."/>
            <person name="Suzuki Y."/>
            <person name="Arimoto A."/>
            <person name="Ishii H."/>
            <person name="Satoh N."/>
            <person name="Nishiyama T."/>
            <person name="Hasebe M."/>
            <person name="Maruyama T."/>
            <person name="Minagawa J."/>
            <person name="Obokata J."/>
            <person name="Shigenobu S."/>
        </authorList>
    </citation>
    <scope>NUCLEOTIDE SEQUENCE [LARGE SCALE GENOMIC DNA]</scope>
</reference>
<protein>
    <submittedName>
        <fullName evidence="3">Ras association domain-containing protein 10</fullName>
    </submittedName>
</protein>
<evidence type="ECO:0000313" key="3">
    <source>
        <dbReference type="EMBL" id="GFR98765.1"/>
    </source>
</evidence>
<feature type="compositionally biased region" description="Basic and acidic residues" evidence="1">
    <location>
        <begin position="332"/>
        <end position="356"/>
    </location>
</feature>
<dbReference type="InterPro" id="IPR033593">
    <property type="entry name" value="N-RASSF"/>
</dbReference>
<feature type="compositionally biased region" description="Basic and acidic residues" evidence="1">
    <location>
        <begin position="459"/>
        <end position="468"/>
    </location>
</feature>
<dbReference type="PANTHER" id="PTHR15286:SF6">
    <property type="entry name" value="GH01133P"/>
    <property type="match status" value="1"/>
</dbReference>
<feature type="compositionally biased region" description="Low complexity" evidence="1">
    <location>
        <begin position="86"/>
        <end position="98"/>
    </location>
</feature>
<feature type="region of interest" description="Disordered" evidence="1">
    <location>
        <begin position="86"/>
        <end position="681"/>
    </location>
</feature>
<evidence type="ECO:0000259" key="2">
    <source>
        <dbReference type="PROSITE" id="PS50200"/>
    </source>
</evidence>
<feature type="compositionally biased region" description="Low complexity" evidence="1">
    <location>
        <begin position="289"/>
        <end position="307"/>
    </location>
</feature>
<feature type="compositionally biased region" description="Low complexity" evidence="1">
    <location>
        <begin position="139"/>
        <end position="159"/>
    </location>
</feature>
<feature type="compositionally biased region" description="Polar residues" evidence="1">
    <location>
        <begin position="653"/>
        <end position="667"/>
    </location>
</feature>
<dbReference type="EMBL" id="BMAT01005716">
    <property type="protein sequence ID" value="GFR98765.1"/>
    <property type="molecule type" value="Genomic_DNA"/>
</dbReference>
<feature type="compositionally biased region" description="Polar residues" evidence="1">
    <location>
        <begin position="118"/>
        <end position="129"/>
    </location>
</feature>
<feature type="compositionally biased region" description="Basic residues" evidence="1">
    <location>
        <begin position="398"/>
        <end position="409"/>
    </location>
</feature>
<feature type="domain" description="Ras-associating" evidence="2">
    <location>
        <begin position="1"/>
        <end position="82"/>
    </location>
</feature>
<name>A0AAV4HPX0_9GAST</name>
<dbReference type="Pfam" id="PF00788">
    <property type="entry name" value="RA"/>
    <property type="match status" value="1"/>
</dbReference>
<feature type="region of interest" description="Disordered" evidence="1">
    <location>
        <begin position="700"/>
        <end position="737"/>
    </location>
</feature>
<proteinExistence type="predicted"/>
<feature type="compositionally biased region" description="Low complexity" evidence="1">
    <location>
        <begin position="321"/>
        <end position="330"/>
    </location>
</feature>
<sequence>MELKVWVEGIQRVVCGANYSTTCQDVVLALAHAMGRTGRFTLVERWRDSERPLTPAECPLQALHKWGEYAGEVRFFLIQADGNVANTSNNSIGSNSSRSSKDGDRTAGTKNLPPYPRSRQSSENDANVNRSRDTKPHHGTSFPSSPSPSPRGGFTSGSSQAPQKPYHSHLQHLQQSEHLKRSSTFSGAHNYALQPPQTSSSSYSNNIAVPPMSSLNPSSQQFNAPYHTQQRYPEHHPPPSSSSSRDANKYNNQTKYSNQTLPQKTRRPSHGQQNSLAPPLSNGVDYGMSGNSSSNSSPRSPSALSASQNYNAPSGYFQAPNSLSSSNSVSHPIRDRSGPRVGDQRDQIPKDSRELHPANPGYSRTSASSYGSASRGTNSSAAQVRPKENSSQHQSEARHRHPRRERRPRSPTPHRSGTAGQQQNAQNQPSIQQPKHGPQPPYPHNQHVPTNTFYHSAPQRHDQQDSSPRDGFPVASPSTSPAPPIPAPRHRGRPSPETVEYENLPSSRGRDLQRNQHRPQQPQEYQPPPPKPPSPRRRDRSQSRDRRRDEAGDVARSDARPGSRGTGASWSAPAPQASGGPPVWTQAGRVGDAQRQHPHAQHPNLNQRQQQQLSKSLPASGMNLLRRNNEGGLSGIGGSVDFVESAAKRQNHQHGPNTSTNSSATDNGESRSGHKSGADLSYRATEPGRHVSSFASAVANIRQHSKERSPRRDGYNAGDQPSSFQPEEGQHYKNHLGDSTNFVYSSLPCHPDHHAATSPFTNEVNQQQKWNNSQFGQFYNSHHNQIPHQHNPYSQPNIPSDNRLSYPHSGYQKTPSPREPTSPPSLTLSPRQNSAFKEVSPRHSNQLSPSSPPAAFSFDENKNSTSGHEVIQENIFPREGHDDEDFGYSQVDSVPERHPHFRQLSLEVEEYDLDQNFPDLSQRDRDFNASMPTSARETGQRSNLSASTTGGTAHMESTPLEYRLDNGGVRPAPHRAEAEYLQLARLVSVQQDRIKVIEAQIADASAGEFTVRSVSPVCFI</sequence>
<dbReference type="PANTHER" id="PTHR15286">
    <property type="entry name" value="RAS-ASSOCIATING DOMAIN CONTAINING PROTEIN"/>
    <property type="match status" value="1"/>
</dbReference>
<dbReference type="InterPro" id="IPR029071">
    <property type="entry name" value="Ubiquitin-like_domsf"/>
</dbReference>
<dbReference type="SMART" id="SM00314">
    <property type="entry name" value="RA"/>
    <property type="match status" value="1"/>
</dbReference>
<comment type="caution">
    <text evidence="3">The sequence shown here is derived from an EMBL/GenBank/DDBJ whole genome shotgun (WGS) entry which is preliminary data.</text>
</comment>
<accession>A0AAV4HPX0</accession>
<feature type="region of interest" description="Disordered" evidence="1">
    <location>
        <begin position="777"/>
        <end position="867"/>
    </location>
</feature>
<dbReference type="PROSITE" id="PS50200">
    <property type="entry name" value="RA"/>
    <property type="match status" value="1"/>
</dbReference>
<organism evidence="3 4">
    <name type="scientific">Elysia marginata</name>
    <dbReference type="NCBI Taxonomy" id="1093978"/>
    <lineage>
        <taxon>Eukaryota</taxon>
        <taxon>Metazoa</taxon>
        <taxon>Spiralia</taxon>
        <taxon>Lophotrochozoa</taxon>
        <taxon>Mollusca</taxon>
        <taxon>Gastropoda</taxon>
        <taxon>Heterobranchia</taxon>
        <taxon>Euthyneura</taxon>
        <taxon>Panpulmonata</taxon>
        <taxon>Sacoglossa</taxon>
        <taxon>Placobranchoidea</taxon>
        <taxon>Plakobranchidae</taxon>
        <taxon>Elysia</taxon>
    </lineage>
</organism>
<dbReference type="Gene3D" id="3.10.20.90">
    <property type="entry name" value="Phosphatidylinositol 3-kinase Catalytic Subunit, Chain A, domain 1"/>
    <property type="match status" value="1"/>
</dbReference>